<keyword evidence="1" id="KW-0805">Transcription regulation</keyword>
<evidence type="ECO:0000256" key="1">
    <source>
        <dbReference type="ARBA" id="ARBA00023015"/>
    </source>
</evidence>
<evidence type="ECO:0000256" key="3">
    <source>
        <dbReference type="ARBA" id="ARBA00023163"/>
    </source>
</evidence>
<feature type="region of interest" description="Disordered" evidence="5">
    <location>
        <begin position="1"/>
        <end position="26"/>
    </location>
</feature>
<feature type="domain" description="HTH tetR-type" evidence="6">
    <location>
        <begin position="26"/>
        <end position="86"/>
    </location>
</feature>
<dbReference type="GO" id="GO:0000976">
    <property type="term" value="F:transcription cis-regulatory region binding"/>
    <property type="evidence" value="ECO:0007669"/>
    <property type="project" value="TreeGrafter"/>
</dbReference>
<dbReference type="PROSITE" id="PS50977">
    <property type="entry name" value="HTH_TETR_2"/>
    <property type="match status" value="1"/>
</dbReference>
<dbReference type="InterPro" id="IPR039536">
    <property type="entry name" value="TetR_C_Proteobacteria"/>
</dbReference>
<evidence type="ECO:0000313" key="7">
    <source>
        <dbReference type="EMBL" id="XBO39643.1"/>
    </source>
</evidence>
<dbReference type="Gene3D" id="1.10.357.10">
    <property type="entry name" value="Tetracycline Repressor, domain 2"/>
    <property type="match status" value="1"/>
</dbReference>
<dbReference type="Pfam" id="PF00440">
    <property type="entry name" value="TetR_N"/>
    <property type="match status" value="1"/>
</dbReference>
<evidence type="ECO:0000256" key="2">
    <source>
        <dbReference type="ARBA" id="ARBA00023125"/>
    </source>
</evidence>
<proteinExistence type="predicted"/>
<dbReference type="EMBL" id="CP157484">
    <property type="protein sequence ID" value="XBO39643.1"/>
    <property type="molecule type" value="Genomic_DNA"/>
</dbReference>
<accession>A0AAU7JGW1</accession>
<dbReference type="GO" id="GO:0003700">
    <property type="term" value="F:DNA-binding transcription factor activity"/>
    <property type="evidence" value="ECO:0007669"/>
    <property type="project" value="TreeGrafter"/>
</dbReference>
<dbReference type="PRINTS" id="PR00455">
    <property type="entry name" value="HTHTETR"/>
</dbReference>
<dbReference type="FunFam" id="1.10.10.60:FF:000141">
    <property type="entry name" value="TetR family transcriptional regulator"/>
    <property type="match status" value="1"/>
</dbReference>
<organism evidence="7">
    <name type="scientific">Alsobacter sp. KACC 23698</name>
    <dbReference type="NCBI Taxonomy" id="3149229"/>
    <lineage>
        <taxon>Bacteria</taxon>
        <taxon>Pseudomonadati</taxon>
        <taxon>Pseudomonadota</taxon>
        <taxon>Alphaproteobacteria</taxon>
        <taxon>Hyphomicrobiales</taxon>
        <taxon>Alsobacteraceae</taxon>
        <taxon>Alsobacter</taxon>
    </lineage>
</organism>
<sequence length="229" mass="25276">MSGSSPPLRDLDPPAGAPQSVIGSDPAKRRQIVDGARAIFLERGFEGASMGEIARRAGVSKGTLYVYFQNKEQLFCAIMDEERRLHLDRLGSLDPDRDLRDVLVQFGRSLVIFILKSKTVAGMRAAIAIAERMPDVGRAFYERGPATTIKTMAAFLDRKVAQGDLSIRDTRLAANQLLDLYQTSLVRPALFGLEPSPEEFDAKVQTVVEAAVDLFLRAHRREDDGESRG</sequence>
<dbReference type="InterPro" id="IPR050109">
    <property type="entry name" value="HTH-type_TetR-like_transc_reg"/>
</dbReference>
<evidence type="ECO:0000256" key="4">
    <source>
        <dbReference type="PROSITE-ProRule" id="PRU00335"/>
    </source>
</evidence>
<name>A0AAU7JGW1_9HYPH</name>
<gene>
    <name evidence="7" type="ORF">ABEG18_02335</name>
</gene>
<dbReference type="PANTHER" id="PTHR30055:SF146">
    <property type="entry name" value="HTH-TYPE TRANSCRIPTIONAL DUAL REGULATOR CECR"/>
    <property type="match status" value="1"/>
</dbReference>
<keyword evidence="2 4" id="KW-0238">DNA-binding</keyword>
<dbReference type="InterPro" id="IPR036271">
    <property type="entry name" value="Tet_transcr_reg_TetR-rel_C_sf"/>
</dbReference>
<reference evidence="7" key="1">
    <citation type="submission" date="2024-05" db="EMBL/GenBank/DDBJ databases">
        <authorList>
            <person name="Kim S."/>
            <person name="Heo J."/>
            <person name="Choi H."/>
            <person name="Choi Y."/>
            <person name="Kwon S.-W."/>
            <person name="Kim Y."/>
        </authorList>
    </citation>
    <scope>NUCLEOTIDE SEQUENCE</scope>
    <source>
        <strain evidence="7">KACC 23698</strain>
    </source>
</reference>
<keyword evidence="3" id="KW-0804">Transcription</keyword>
<dbReference type="InterPro" id="IPR009057">
    <property type="entry name" value="Homeodomain-like_sf"/>
</dbReference>
<dbReference type="PROSITE" id="PS01081">
    <property type="entry name" value="HTH_TETR_1"/>
    <property type="match status" value="1"/>
</dbReference>
<dbReference type="RefSeq" id="WP_406856488.1">
    <property type="nucleotide sequence ID" value="NZ_CP157484.1"/>
</dbReference>
<protein>
    <submittedName>
        <fullName evidence="7">TetR/AcrR family transcriptional regulator</fullName>
    </submittedName>
</protein>
<dbReference type="Gene3D" id="1.10.10.60">
    <property type="entry name" value="Homeodomain-like"/>
    <property type="match status" value="1"/>
</dbReference>
<dbReference type="PANTHER" id="PTHR30055">
    <property type="entry name" value="HTH-TYPE TRANSCRIPTIONAL REGULATOR RUTR"/>
    <property type="match status" value="1"/>
</dbReference>
<dbReference type="AlphaFoldDB" id="A0AAU7JGW1"/>
<feature type="DNA-binding region" description="H-T-H motif" evidence="4">
    <location>
        <begin position="49"/>
        <end position="68"/>
    </location>
</feature>
<dbReference type="InterPro" id="IPR023772">
    <property type="entry name" value="DNA-bd_HTH_TetR-type_CS"/>
</dbReference>
<dbReference type="InterPro" id="IPR001647">
    <property type="entry name" value="HTH_TetR"/>
</dbReference>
<evidence type="ECO:0000256" key="5">
    <source>
        <dbReference type="SAM" id="MobiDB-lite"/>
    </source>
</evidence>
<dbReference type="Pfam" id="PF14246">
    <property type="entry name" value="TetR_C_7"/>
    <property type="match status" value="1"/>
</dbReference>
<dbReference type="SUPFAM" id="SSF48498">
    <property type="entry name" value="Tetracyclin repressor-like, C-terminal domain"/>
    <property type="match status" value="1"/>
</dbReference>
<evidence type="ECO:0000259" key="6">
    <source>
        <dbReference type="PROSITE" id="PS50977"/>
    </source>
</evidence>
<dbReference type="SUPFAM" id="SSF46689">
    <property type="entry name" value="Homeodomain-like"/>
    <property type="match status" value="1"/>
</dbReference>